<keyword evidence="3" id="KW-1185">Reference proteome</keyword>
<feature type="region of interest" description="Disordered" evidence="1">
    <location>
        <begin position="59"/>
        <end position="85"/>
    </location>
</feature>
<organism evidence="2 3">
    <name type="scientific">Paralvinella palmiformis</name>
    <dbReference type="NCBI Taxonomy" id="53620"/>
    <lineage>
        <taxon>Eukaryota</taxon>
        <taxon>Metazoa</taxon>
        <taxon>Spiralia</taxon>
        <taxon>Lophotrochozoa</taxon>
        <taxon>Annelida</taxon>
        <taxon>Polychaeta</taxon>
        <taxon>Sedentaria</taxon>
        <taxon>Canalipalpata</taxon>
        <taxon>Terebellida</taxon>
        <taxon>Terebelliformia</taxon>
        <taxon>Alvinellidae</taxon>
        <taxon>Paralvinella</taxon>
    </lineage>
</organism>
<name>A0AAD9JZ28_9ANNE</name>
<accession>A0AAD9JZ28</accession>
<proteinExistence type="predicted"/>
<evidence type="ECO:0000256" key="1">
    <source>
        <dbReference type="SAM" id="MobiDB-lite"/>
    </source>
</evidence>
<dbReference type="Proteomes" id="UP001208570">
    <property type="component" value="Unassembled WGS sequence"/>
</dbReference>
<feature type="region of interest" description="Disordered" evidence="1">
    <location>
        <begin position="1"/>
        <end position="26"/>
    </location>
</feature>
<gene>
    <name evidence="2" type="ORF">LSH36_118g07003</name>
</gene>
<feature type="compositionally biased region" description="Acidic residues" evidence="1">
    <location>
        <begin position="148"/>
        <end position="182"/>
    </location>
</feature>
<dbReference type="EMBL" id="JAODUP010000118">
    <property type="protein sequence ID" value="KAK2161360.1"/>
    <property type="molecule type" value="Genomic_DNA"/>
</dbReference>
<comment type="caution">
    <text evidence="2">The sequence shown here is derived from an EMBL/GenBank/DDBJ whole genome shotgun (WGS) entry which is preliminary data.</text>
</comment>
<reference evidence="2" key="1">
    <citation type="journal article" date="2023" name="Mol. Biol. Evol.">
        <title>Third-Generation Sequencing Reveals the Adaptive Role of the Epigenome in Three Deep-Sea Polychaetes.</title>
        <authorList>
            <person name="Perez M."/>
            <person name="Aroh O."/>
            <person name="Sun Y."/>
            <person name="Lan Y."/>
            <person name="Juniper S.K."/>
            <person name="Young C.R."/>
            <person name="Angers B."/>
            <person name="Qian P.Y."/>
        </authorList>
    </citation>
    <scope>NUCLEOTIDE SEQUENCE</scope>
    <source>
        <strain evidence="2">P08H-3</strain>
    </source>
</reference>
<evidence type="ECO:0000313" key="2">
    <source>
        <dbReference type="EMBL" id="KAK2161360.1"/>
    </source>
</evidence>
<dbReference type="AlphaFoldDB" id="A0AAD9JZ28"/>
<protein>
    <submittedName>
        <fullName evidence="2">Uncharacterized protein</fullName>
    </submittedName>
</protein>
<sequence length="190" mass="19941">MARIGGPGAASGDDPYRRGPGFSQLQPAAVTNTHGSISPHLLPGPVFGGALIPALHAHTDQPSPAQRCPIESYKRPTDQHQSTPPVITLHKSSYRVTGRHSVRLIGPEMCPSCMSAYLSVCLPACLSVYSSPYYPFVECIDGPSENSLYDDDGGGGDGDDDDDDGGADGDGDDDDDDCDDGDDRSFSPSV</sequence>
<feature type="region of interest" description="Disordered" evidence="1">
    <location>
        <begin position="145"/>
        <end position="190"/>
    </location>
</feature>
<evidence type="ECO:0000313" key="3">
    <source>
        <dbReference type="Proteomes" id="UP001208570"/>
    </source>
</evidence>